<dbReference type="PANTHER" id="PTHR47150:SF5">
    <property type="entry name" value="OS07G0546750 PROTEIN"/>
    <property type="match status" value="1"/>
</dbReference>
<name>A0A3P6EAF9_BRAOL</name>
<dbReference type="PANTHER" id="PTHR47150">
    <property type="entry name" value="OS12G0169200 PROTEIN"/>
    <property type="match status" value="1"/>
</dbReference>
<accession>A0A3P6EAF9</accession>
<dbReference type="InterPro" id="IPR006912">
    <property type="entry name" value="Harbinger_derived_prot"/>
</dbReference>
<protein>
    <submittedName>
        <fullName evidence="1">Uncharacterized protein</fullName>
    </submittedName>
</protein>
<sequence>MASSSQNTFDGSDDEIFDQFFDQKFDQTFENLSIKYAEKEERRKKRKKRAYIERNREEWHIRLRNDYFSDTPTYPENFFRRRFRMNKSFFMRIVDRLSNEVEYFREKLDGLGMINLSPLQKCTAAIRVLAYGSAADMVDEYLWLGIISLFGDEYLRRPTPADLQCLLDVGEYRGFPGMIGSIDCMHWK</sequence>
<reference evidence="1" key="1">
    <citation type="submission" date="2018-11" db="EMBL/GenBank/DDBJ databases">
        <authorList>
            <consortium name="Genoscope - CEA"/>
            <person name="William W."/>
        </authorList>
    </citation>
    <scope>NUCLEOTIDE SEQUENCE</scope>
</reference>
<evidence type="ECO:0000313" key="1">
    <source>
        <dbReference type="EMBL" id="VDD28449.1"/>
    </source>
</evidence>
<dbReference type="Pfam" id="PF04827">
    <property type="entry name" value="Plant_tran"/>
    <property type="match status" value="1"/>
</dbReference>
<dbReference type="EMBL" id="LR031875">
    <property type="protein sequence ID" value="VDD28449.1"/>
    <property type="molecule type" value="Genomic_DNA"/>
</dbReference>
<proteinExistence type="predicted"/>
<organism evidence="1">
    <name type="scientific">Brassica oleracea</name>
    <name type="common">Wild cabbage</name>
    <dbReference type="NCBI Taxonomy" id="3712"/>
    <lineage>
        <taxon>Eukaryota</taxon>
        <taxon>Viridiplantae</taxon>
        <taxon>Streptophyta</taxon>
        <taxon>Embryophyta</taxon>
        <taxon>Tracheophyta</taxon>
        <taxon>Spermatophyta</taxon>
        <taxon>Magnoliopsida</taxon>
        <taxon>eudicotyledons</taxon>
        <taxon>Gunneridae</taxon>
        <taxon>Pentapetalae</taxon>
        <taxon>rosids</taxon>
        <taxon>malvids</taxon>
        <taxon>Brassicales</taxon>
        <taxon>Brassicaceae</taxon>
        <taxon>Brassiceae</taxon>
        <taxon>Brassica</taxon>
    </lineage>
</organism>
<gene>
    <name evidence="1" type="ORF">BOLC9T53772H</name>
</gene>
<dbReference type="AlphaFoldDB" id="A0A3P6EAF9"/>